<dbReference type="Gene3D" id="2.40.70.10">
    <property type="entry name" value="Acid Proteases"/>
    <property type="match status" value="1"/>
</dbReference>
<sequence>MLAVKADEEELGAVEGVGEEVQWDVEKEGKVEISMHALDRSISPNTMKIKGEVDKKSIVILIDSRSTHSFLDYKVARELGCKIVNASPLTITIANGHKMNLKLFFDKEGKSVELIEVTIEGTLKMMSGKQLGRLFKKGIIGILPQLFTLTIVPTSDVEVAPKNVVLHALQNS</sequence>
<comment type="caution">
    <text evidence="1">The sequence shown here is derived from an EMBL/GenBank/DDBJ whole genome shotgun (WGS) entry which is preliminary data.</text>
</comment>
<dbReference type="AlphaFoldDB" id="A0A6A6LDD0"/>
<organism evidence="1 2">
    <name type="scientific">Hevea brasiliensis</name>
    <name type="common">Para rubber tree</name>
    <name type="synonym">Siphonia brasiliensis</name>
    <dbReference type="NCBI Taxonomy" id="3981"/>
    <lineage>
        <taxon>Eukaryota</taxon>
        <taxon>Viridiplantae</taxon>
        <taxon>Streptophyta</taxon>
        <taxon>Embryophyta</taxon>
        <taxon>Tracheophyta</taxon>
        <taxon>Spermatophyta</taxon>
        <taxon>Magnoliopsida</taxon>
        <taxon>eudicotyledons</taxon>
        <taxon>Gunneridae</taxon>
        <taxon>Pentapetalae</taxon>
        <taxon>rosids</taxon>
        <taxon>fabids</taxon>
        <taxon>Malpighiales</taxon>
        <taxon>Euphorbiaceae</taxon>
        <taxon>Crotonoideae</taxon>
        <taxon>Micrandreae</taxon>
        <taxon>Hevea</taxon>
    </lineage>
</organism>
<keyword evidence="2" id="KW-1185">Reference proteome</keyword>
<dbReference type="EMBL" id="JAAGAX010000011">
    <property type="protein sequence ID" value="KAF2298026.1"/>
    <property type="molecule type" value="Genomic_DNA"/>
</dbReference>
<evidence type="ECO:0000313" key="2">
    <source>
        <dbReference type="Proteomes" id="UP000467840"/>
    </source>
</evidence>
<dbReference type="CDD" id="cd00303">
    <property type="entry name" value="retropepsin_like"/>
    <property type="match status" value="1"/>
</dbReference>
<reference evidence="1 2" key="1">
    <citation type="journal article" date="2020" name="Mol. Plant">
        <title>The Chromosome-Based Rubber Tree Genome Provides New Insights into Spurge Genome Evolution and Rubber Biosynthesis.</title>
        <authorList>
            <person name="Liu J."/>
            <person name="Shi C."/>
            <person name="Shi C.C."/>
            <person name="Li W."/>
            <person name="Zhang Q.J."/>
            <person name="Zhang Y."/>
            <person name="Li K."/>
            <person name="Lu H.F."/>
            <person name="Shi C."/>
            <person name="Zhu S.T."/>
            <person name="Xiao Z.Y."/>
            <person name="Nan H."/>
            <person name="Yue Y."/>
            <person name="Zhu X.G."/>
            <person name="Wu Y."/>
            <person name="Hong X.N."/>
            <person name="Fan G.Y."/>
            <person name="Tong Y."/>
            <person name="Zhang D."/>
            <person name="Mao C.L."/>
            <person name="Liu Y.L."/>
            <person name="Hao S.J."/>
            <person name="Liu W.Q."/>
            <person name="Lv M.Q."/>
            <person name="Zhang H.B."/>
            <person name="Liu Y."/>
            <person name="Hu-Tang G.R."/>
            <person name="Wang J.P."/>
            <person name="Wang J.H."/>
            <person name="Sun Y.H."/>
            <person name="Ni S.B."/>
            <person name="Chen W.B."/>
            <person name="Zhang X.C."/>
            <person name="Jiao Y.N."/>
            <person name="Eichler E.E."/>
            <person name="Li G.H."/>
            <person name="Liu X."/>
            <person name="Gao L.Z."/>
        </authorList>
    </citation>
    <scope>NUCLEOTIDE SEQUENCE [LARGE SCALE GENOMIC DNA]</scope>
    <source>
        <strain evidence="2">cv. GT1</strain>
        <tissue evidence="1">Leaf</tissue>
    </source>
</reference>
<name>A0A6A6LDD0_HEVBR</name>
<protein>
    <recommendedName>
        <fullName evidence="3">Ty3-gypsy retrotransposon protein</fullName>
    </recommendedName>
</protein>
<evidence type="ECO:0008006" key="3">
    <source>
        <dbReference type="Google" id="ProtNLM"/>
    </source>
</evidence>
<evidence type="ECO:0000313" key="1">
    <source>
        <dbReference type="EMBL" id="KAF2298026.1"/>
    </source>
</evidence>
<dbReference type="InterPro" id="IPR021109">
    <property type="entry name" value="Peptidase_aspartic_dom_sf"/>
</dbReference>
<dbReference type="Proteomes" id="UP000467840">
    <property type="component" value="Chromosome 1"/>
</dbReference>
<proteinExistence type="predicted"/>
<accession>A0A6A6LDD0</accession>
<gene>
    <name evidence="1" type="ORF">GH714_007109</name>
</gene>